<feature type="transmembrane region" description="Helical" evidence="7">
    <location>
        <begin position="236"/>
        <end position="257"/>
    </location>
</feature>
<keyword evidence="2 7" id="KW-0813">Transport</keyword>
<evidence type="ECO:0000256" key="6">
    <source>
        <dbReference type="ARBA" id="ARBA00023136"/>
    </source>
</evidence>
<evidence type="ECO:0000256" key="4">
    <source>
        <dbReference type="ARBA" id="ARBA00022692"/>
    </source>
</evidence>
<dbReference type="SUPFAM" id="SSF161098">
    <property type="entry name" value="MetI-like"/>
    <property type="match status" value="1"/>
</dbReference>
<organism evidence="9 10">
    <name type="scientific">Thermobifida halotolerans</name>
    <dbReference type="NCBI Taxonomy" id="483545"/>
    <lineage>
        <taxon>Bacteria</taxon>
        <taxon>Bacillati</taxon>
        <taxon>Actinomycetota</taxon>
        <taxon>Actinomycetes</taxon>
        <taxon>Streptosporangiales</taxon>
        <taxon>Nocardiopsidaceae</taxon>
        <taxon>Thermobifida</taxon>
    </lineage>
</organism>
<dbReference type="KEGG" id="thao:NI17_018520"/>
<dbReference type="GO" id="GO:0015871">
    <property type="term" value="P:choline transport"/>
    <property type="evidence" value="ECO:0007669"/>
    <property type="project" value="TreeGrafter"/>
</dbReference>
<dbReference type="PROSITE" id="PS50928">
    <property type="entry name" value="ABC_TM1"/>
    <property type="match status" value="1"/>
</dbReference>
<dbReference type="FunFam" id="1.10.3720.10:FF:000001">
    <property type="entry name" value="Glycine betaine ABC transporter, permease"/>
    <property type="match status" value="1"/>
</dbReference>
<evidence type="ECO:0000256" key="2">
    <source>
        <dbReference type="ARBA" id="ARBA00022448"/>
    </source>
</evidence>
<feature type="transmembrane region" description="Helical" evidence="7">
    <location>
        <begin position="133"/>
        <end position="153"/>
    </location>
</feature>
<keyword evidence="6 7" id="KW-0472">Membrane</keyword>
<comment type="subcellular location">
    <subcellularLocation>
        <location evidence="7">Cell membrane</location>
        <topology evidence="7">Multi-pass membrane protein</topology>
    </subcellularLocation>
    <subcellularLocation>
        <location evidence="1">Membrane</location>
        <topology evidence="1">Multi-pass membrane protein</topology>
    </subcellularLocation>
</comment>
<feature type="transmembrane region" description="Helical" evidence="7">
    <location>
        <begin position="277"/>
        <end position="303"/>
    </location>
</feature>
<dbReference type="GO" id="GO:0005275">
    <property type="term" value="F:amine transmembrane transporter activity"/>
    <property type="evidence" value="ECO:0007669"/>
    <property type="project" value="TreeGrafter"/>
</dbReference>
<evidence type="ECO:0000259" key="8">
    <source>
        <dbReference type="PROSITE" id="PS50928"/>
    </source>
</evidence>
<dbReference type="Gene3D" id="1.10.3720.10">
    <property type="entry name" value="MetI-like"/>
    <property type="match status" value="1"/>
</dbReference>
<dbReference type="GO" id="GO:0031460">
    <property type="term" value="P:glycine betaine transport"/>
    <property type="evidence" value="ECO:0007669"/>
    <property type="project" value="TreeGrafter"/>
</dbReference>
<dbReference type="EMBL" id="CP063196">
    <property type="protein sequence ID" value="UOE18759.1"/>
    <property type="molecule type" value="Genomic_DNA"/>
</dbReference>
<feature type="transmembrane region" description="Helical" evidence="7">
    <location>
        <begin position="65"/>
        <end position="82"/>
    </location>
</feature>
<feature type="transmembrane region" description="Helical" evidence="7">
    <location>
        <begin position="388"/>
        <end position="405"/>
    </location>
</feature>
<evidence type="ECO:0000256" key="5">
    <source>
        <dbReference type="ARBA" id="ARBA00022989"/>
    </source>
</evidence>
<dbReference type="CDD" id="cd06261">
    <property type="entry name" value="TM_PBP2"/>
    <property type="match status" value="1"/>
</dbReference>
<proteinExistence type="inferred from homology"/>
<evidence type="ECO:0000313" key="9">
    <source>
        <dbReference type="EMBL" id="UOE18759.1"/>
    </source>
</evidence>
<keyword evidence="3" id="KW-1003">Cell membrane</keyword>
<dbReference type="PANTHER" id="PTHR47737:SF1">
    <property type="entry name" value="GLYCINE BETAINE_PROLINE BETAINE TRANSPORT SYSTEM PERMEASE PROTEIN PROW"/>
    <property type="match status" value="1"/>
</dbReference>
<keyword evidence="10" id="KW-1185">Reference proteome</keyword>
<feature type="domain" description="ABC transmembrane type-1" evidence="8">
    <location>
        <begin position="230"/>
        <end position="409"/>
    </location>
</feature>
<sequence>MSVVLGWLSSVIDWFLPFPPRLPIGEGFEALNEWLKTNFGAVFEGIGAVIDWSVTTLREFLVEPQAAQLTAIAVAVLAVVLVRVHLIPVLVIAATTVALYIGQAAFELGNTIINHSPPQLFLWAMALFGQDGVEANLVIGIVALAALVGVAAVNRTRLATVGVVAGGWLATILCGWLLFGALPEVIGQPTATLMMLLLSALAWAVAGWKLGVFSLVALTVVISIEQWDNAMSTLSLVLVASLIAVVVAIPIGVLAAYSTVVSRIVKPVLDLMQTMPAFVYLIPAIFFFSLGAVPGVVATVIFAMPPGVRLTELGIRQIDRELVEAGEAFGAPTGKILTGIQLPLALSTIMAGVNQVIMLGLSMVVIAGMVGAGGLGNQVYQGISRNDGALGFEGGIAVVILAIFLDRLTAAVTRRSPQARAEHAAAA</sequence>
<protein>
    <submittedName>
        <fullName evidence="9">ABC transporter permease subunit</fullName>
    </submittedName>
</protein>
<reference evidence="9" key="1">
    <citation type="submission" date="2020-10" db="EMBL/GenBank/DDBJ databases">
        <title>De novo genome project of the cellulose decomposer Thermobifida halotolerans type strain.</title>
        <authorList>
            <person name="Nagy I."/>
            <person name="Horvath B."/>
            <person name="Kukolya J."/>
            <person name="Nagy I."/>
            <person name="Orsini M."/>
        </authorList>
    </citation>
    <scope>NUCLEOTIDE SEQUENCE</scope>
    <source>
        <strain evidence="9">DSM 44931</strain>
    </source>
</reference>
<dbReference type="PANTHER" id="PTHR47737">
    <property type="entry name" value="GLYCINE BETAINE/PROLINE BETAINE TRANSPORT SYSTEM PERMEASE PROTEIN PROW"/>
    <property type="match status" value="1"/>
</dbReference>
<feature type="transmembrane region" description="Helical" evidence="7">
    <location>
        <begin position="191"/>
        <end position="224"/>
    </location>
</feature>
<keyword evidence="4 7" id="KW-0812">Transmembrane</keyword>
<dbReference type="InterPro" id="IPR000515">
    <property type="entry name" value="MetI-like"/>
</dbReference>
<feature type="transmembrane region" description="Helical" evidence="7">
    <location>
        <begin position="89"/>
        <end position="113"/>
    </location>
</feature>
<evidence type="ECO:0000256" key="7">
    <source>
        <dbReference type="RuleBase" id="RU363032"/>
    </source>
</evidence>
<dbReference type="Proteomes" id="UP000265719">
    <property type="component" value="Chromosome"/>
</dbReference>
<feature type="transmembrane region" description="Helical" evidence="7">
    <location>
        <begin position="158"/>
        <end position="179"/>
    </location>
</feature>
<dbReference type="AlphaFoldDB" id="A0AA97LVC0"/>
<dbReference type="RefSeq" id="WP_068691222.1">
    <property type="nucleotide sequence ID" value="NZ_CP063196.1"/>
</dbReference>
<name>A0AA97LVC0_9ACTN</name>
<evidence type="ECO:0000313" key="10">
    <source>
        <dbReference type="Proteomes" id="UP000265719"/>
    </source>
</evidence>
<keyword evidence="5 7" id="KW-1133">Transmembrane helix</keyword>
<dbReference type="Pfam" id="PF00528">
    <property type="entry name" value="BPD_transp_1"/>
    <property type="match status" value="1"/>
</dbReference>
<evidence type="ECO:0000256" key="3">
    <source>
        <dbReference type="ARBA" id="ARBA00022475"/>
    </source>
</evidence>
<dbReference type="InterPro" id="IPR035906">
    <property type="entry name" value="MetI-like_sf"/>
</dbReference>
<comment type="similarity">
    <text evidence="7">Belongs to the binding-protein-dependent transport system permease family.</text>
</comment>
<accession>A0AA97LVC0</accession>
<evidence type="ECO:0000256" key="1">
    <source>
        <dbReference type="ARBA" id="ARBA00004141"/>
    </source>
</evidence>
<dbReference type="GO" id="GO:0043190">
    <property type="term" value="C:ATP-binding cassette (ABC) transporter complex"/>
    <property type="evidence" value="ECO:0007669"/>
    <property type="project" value="TreeGrafter"/>
</dbReference>
<gene>
    <name evidence="9" type="ORF">NI17_018520</name>
</gene>
<feature type="transmembrane region" description="Helical" evidence="7">
    <location>
        <begin position="356"/>
        <end position="376"/>
    </location>
</feature>
<dbReference type="GO" id="GO:0015226">
    <property type="term" value="F:carnitine transmembrane transporter activity"/>
    <property type="evidence" value="ECO:0007669"/>
    <property type="project" value="TreeGrafter"/>
</dbReference>